<dbReference type="EMBL" id="KN122754">
    <property type="protein sequence ID" value="KFO28526.1"/>
    <property type="molecule type" value="Genomic_DNA"/>
</dbReference>
<evidence type="ECO:0000256" key="21">
    <source>
        <dbReference type="ARBA" id="ARBA00034139"/>
    </source>
</evidence>
<keyword evidence="13" id="KW-0378">Hydrolase</keyword>
<keyword evidence="12" id="KW-0677">Repeat</keyword>
<dbReference type="GO" id="GO:0005930">
    <property type="term" value="C:axoneme"/>
    <property type="evidence" value="ECO:0007669"/>
    <property type="project" value="UniProtKB-SubCell"/>
</dbReference>
<feature type="region of interest" description="Disordered" evidence="25">
    <location>
        <begin position="489"/>
        <end position="519"/>
    </location>
</feature>
<comment type="similarity">
    <text evidence="5">Belongs to the 2H phosphoesterase superfamily. CNPase family.</text>
</comment>
<dbReference type="FunFam" id="1.25.40.10:FF:000795">
    <property type="entry name" value="Tetratricopeptide repeat protein 25"/>
    <property type="match status" value="1"/>
</dbReference>
<keyword evidence="17" id="KW-0206">Cytoskeleton</keyword>
<evidence type="ECO:0000256" key="8">
    <source>
        <dbReference type="ARBA" id="ARBA00014478"/>
    </source>
</evidence>
<comment type="function">
    <text evidence="23">Catalyzes the formation of 2'-nucleotide products from 2',3'-cyclic substrates. May participate in RNA metabolism in the myelinating cell, CNP is the third most abundant protein in central nervous system myelin.</text>
</comment>
<proteinExistence type="inferred from homology"/>
<dbReference type="GO" id="GO:0004113">
    <property type="term" value="F:2',3'-cyclic-nucleotide 3'-phosphodiesterase activity"/>
    <property type="evidence" value="ECO:0007669"/>
    <property type="project" value="UniProtKB-EC"/>
</dbReference>
<dbReference type="EC" id="3.1.4.37" evidence="7"/>
<feature type="compositionally biased region" description="Low complexity" evidence="25">
    <location>
        <begin position="557"/>
        <end position="567"/>
    </location>
</feature>
<dbReference type="InterPro" id="IPR047325">
    <property type="entry name" value="CNPase_cat"/>
</dbReference>
<dbReference type="Proteomes" id="UP000028990">
    <property type="component" value="Unassembled WGS sequence"/>
</dbReference>
<dbReference type="GO" id="GO:0016020">
    <property type="term" value="C:membrane"/>
    <property type="evidence" value="ECO:0007669"/>
    <property type="project" value="UniProtKB-SubCell"/>
</dbReference>
<dbReference type="InterPro" id="IPR009097">
    <property type="entry name" value="Cyclic_Pdiesterase"/>
</dbReference>
<dbReference type="PANTHER" id="PTHR23040:SF1">
    <property type="entry name" value="OUTER DYNEIN ARM-DOCKING COMPLEX SUBUNIT 4"/>
    <property type="match status" value="1"/>
</dbReference>
<evidence type="ECO:0000256" key="9">
    <source>
        <dbReference type="ARBA" id="ARBA00022481"/>
    </source>
</evidence>
<keyword evidence="19" id="KW-0449">Lipoprotein</keyword>
<dbReference type="Gene3D" id="3.40.50.300">
    <property type="entry name" value="P-loop containing nucleotide triphosphate hydrolases"/>
    <property type="match status" value="1"/>
</dbReference>
<evidence type="ECO:0000259" key="26">
    <source>
        <dbReference type="Pfam" id="PF05881"/>
    </source>
</evidence>
<evidence type="ECO:0000256" key="3">
    <source>
        <dbReference type="ARBA" id="ARBA00004430"/>
    </source>
</evidence>
<evidence type="ECO:0000256" key="18">
    <source>
        <dbReference type="ARBA" id="ARBA00023273"/>
    </source>
</evidence>
<dbReference type="InterPro" id="IPR027417">
    <property type="entry name" value="P-loop_NTPase"/>
</dbReference>
<gene>
    <name evidence="27" type="ORF">H920_10066</name>
</gene>
<evidence type="ECO:0000256" key="11">
    <source>
        <dbReference type="ARBA" id="ARBA00022553"/>
    </source>
</evidence>
<keyword evidence="28" id="KW-1185">Reference proteome</keyword>
<feature type="region of interest" description="Disordered" evidence="25">
    <location>
        <begin position="156"/>
        <end position="179"/>
    </location>
</feature>
<dbReference type="STRING" id="885580.ENSFDAP00000007406"/>
<comment type="subunit">
    <text evidence="6">Exists as monomers and homodimers.</text>
</comment>
<evidence type="ECO:0000256" key="10">
    <source>
        <dbReference type="ARBA" id="ARBA00022490"/>
    </source>
</evidence>
<dbReference type="Pfam" id="PF05881">
    <property type="entry name" value="CNPase"/>
    <property type="match status" value="1"/>
</dbReference>
<dbReference type="FunFam" id="3.90.1740.10:FF:000001">
    <property type="entry name" value="Tetratricopeptide repeat protein 25"/>
    <property type="match status" value="1"/>
</dbReference>
<evidence type="ECO:0000256" key="23">
    <source>
        <dbReference type="ARBA" id="ARBA00045937"/>
    </source>
</evidence>
<dbReference type="InterPro" id="IPR019734">
    <property type="entry name" value="TPR_rpt"/>
</dbReference>
<dbReference type="SUPFAM" id="SSF55144">
    <property type="entry name" value="LigT-like"/>
    <property type="match status" value="1"/>
</dbReference>
<dbReference type="GO" id="GO:0042470">
    <property type="term" value="C:melanosome"/>
    <property type="evidence" value="ECO:0007669"/>
    <property type="project" value="UniProtKB-SubCell"/>
</dbReference>
<evidence type="ECO:0000256" key="15">
    <source>
        <dbReference type="ARBA" id="ARBA00022884"/>
    </source>
</evidence>
<evidence type="ECO:0000256" key="6">
    <source>
        <dbReference type="ARBA" id="ARBA00011781"/>
    </source>
</evidence>
<keyword evidence="18" id="KW-0966">Cell projection</keyword>
<dbReference type="InterPro" id="IPR011990">
    <property type="entry name" value="TPR-like_helical_dom_sf"/>
</dbReference>
<feature type="domain" description="Cyclic nucleotide phosphodiesterase catalytic" evidence="26">
    <location>
        <begin position="749"/>
        <end position="983"/>
    </location>
</feature>
<evidence type="ECO:0000313" key="28">
    <source>
        <dbReference type="Proteomes" id="UP000028990"/>
    </source>
</evidence>
<dbReference type="eggNOG" id="KOG1124">
    <property type="taxonomic scope" value="Eukaryota"/>
</dbReference>
<keyword evidence="14 24" id="KW-0802">TPR repeat</keyword>
<feature type="region of interest" description="Disordered" evidence="25">
    <location>
        <begin position="543"/>
        <end position="571"/>
    </location>
</feature>
<dbReference type="GO" id="GO:0003723">
    <property type="term" value="F:RNA binding"/>
    <property type="evidence" value="ECO:0007669"/>
    <property type="project" value="UniProtKB-KW"/>
</dbReference>
<keyword evidence="16" id="KW-0472">Membrane</keyword>
<evidence type="ECO:0000256" key="5">
    <source>
        <dbReference type="ARBA" id="ARBA00008662"/>
    </source>
</evidence>
<evidence type="ECO:0000256" key="7">
    <source>
        <dbReference type="ARBA" id="ARBA00012317"/>
    </source>
</evidence>
<evidence type="ECO:0000256" key="16">
    <source>
        <dbReference type="ARBA" id="ARBA00023136"/>
    </source>
</evidence>
<dbReference type="Gene3D" id="1.25.40.10">
    <property type="entry name" value="Tetratricopeptide repeat domain"/>
    <property type="match status" value="2"/>
</dbReference>
<evidence type="ECO:0000256" key="4">
    <source>
        <dbReference type="ARBA" id="ARBA00004635"/>
    </source>
</evidence>
<keyword evidence="20" id="KW-0636">Prenylation</keyword>
<dbReference type="Gene3D" id="3.90.1740.10">
    <property type="entry name" value="2',3'-cyclic nucleotide 3'-phosphodiesterase superfamily"/>
    <property type="match status" value="1"/>
</dbReference>
<dbReference type="SMART" id="SM00028">
    <property type="entry name" value="TPR"/>
    <property type="match status" value="6"/>
</dbReference>
<evidence type="ECO:0000256" key="12">
    <source>
        <dbReference type="ARBA" id="ARBA00022737"/>
    </source>
</evidence>
<evidence type="ECO:0000256" key="17">
    <source>
        <dbReference type="ARBA" id="ARBA00023212"/>
    </source>
</evidence>
<reference evidence="27 28" key="1">
    <citation type="submission" date="2013-11" db="EMBL/GenBank/DDBJ databases">
        <title>The Damaraland mole rat (Fukomys damarensis) genome and evolution of African mole rats.</title>
        <authorList>
            <person name="Gladyshev V.N."/>
            <person name="Fang X."/>
        </authorList>
    </citation>
    <scope>NUCLEOTIDE SEQUENCE [LARGE SCALE GENOMIC DNA]</scope>
    <source>
        <tissue evidence="27">Liver</tissue>
    </source>
</reference>
<dbReference type="SUPFAM" id="SSF52540">
    <property type="entry name" value="P-loop containing nucleoside triphosphate hydrolases"/>
    <property type="match status" value="1"/>
</dbReference>
<dbReference type="Pfam" id="PF13671">
    <property type="entry name" value="AAA_33"/>
    <property type="match status" value="1"/>
</dbReference>
<comment type="catalytic activity">
    <reaction evidence="1">
        <text>a nucleoside 2',3'-cyclic phosphate + H2O = a nucleoside 2'-phosphate + H(+)</text>
        <dbReference type="Rhea" id="RHEA:14489"/>
        <dbReference type="ChEBI" id="CHEBI:15377"/>
        <dbReference type="ChEBI" id="CHEBI:15378"/>
        <dbReference type="ChEBI" id="CHEBI:66954"/>
        <dbReference type="ChEBI" id="CHEBI:78552"/>
        <dbReference type="EC" id="3.1.4.37"/>
    </reaction>
</comment>
<dbReference type="InterPro" id="IPR040111">
    <property type="entry name" value="ODAD4"/>
</dbReference>
<keyword evidence="11" id="KW-0597">Phosphoprotein</keyword>
<evidence type="ECO:0000256" key="25">
    <source>
        <dbReference type="SAM" id="MobiDB-lite"/>
    </source>
</evidence>
<name>A0A091E0B8_FUKDA</name>
<protein>
    <recommendedName>
        <fullName evidence="8">2',3'-cyclic-nucleotide 3'-phosphodiesterase</fullName>
        <ecNumber evidence="7">3.1.4.37</ecNumber>
    </recommendedName>
    <alternativeName>
        <fullName evidence="21">Outer dynein arm-docking complex subunit 4</fullName>
    </alternativeName>
    <alternativeName>
        <fullName evidence="22">Tetratricopeptide repeat protein 25</fullName>
    </alternativeName>
</protein>
<accession>A0A091E0B8</accession>
<feature type="repeat" description="TPR" evidence="24">
    <location>
        <begin position="360"/>
        <end position="393"/>
    </location>
</feature>
<evidence type="ECO:0000256" key="24">
    <source>
        <dbReference type="PROSITE-ProRule" id="PRU00339"/>
    </source>
</evidence>
<dbReference type="PANTHER" id="PTHR23040">
    <property type="match status" value="1"/>
</dbReference>
<evidence type="ECO:0000256" key="2">
    <source>
        <dbReference type="ARBA" id="ARBA00004223"/>
    </source>
</evidence>
<dbReference type="AlphaFoldDB" id="A0A091E0B8"/>
<dbReference type="FunFam" id="1.25.40.10:FF:000189">
    <property type="entry name" value="Tetratricopeptide repeat domain 25"/>
    <property type="match status" value="1"/>
</dbReference>
<sequence length="984" mass="110092">MADPEAEVLRSTFPSYMAEGERLYLCGEFAKAAQSFSNALHLQTGDKNCLVARSKCYLKMGDLGNSLKDAEASLQGDPTFCKGILQKAETLYTMGDFEFALVFYHRGYKLRPDREFKVGIQKAQEAINNSVGSPSSVKLENRGDLAFLSKQAESLKAQQQPQPRKQALHHVQREAKPKGSLKSEKTVRQLLGELYVDRDYLEKLLLDEDLIRGTIRSGVTVEDLILTGINYLDTRSSFWQQQKPIYARERDRKLMRDRWLRDRGRTPAQTAHYVLKSLEDIDMLLSSGSAESSLQKAEKVLKKVLDWGRDEVPNRDELLGSLHSCIGNAQLELGHTVAALQSHRRDLEIAQEHNLPDAKSRALDNIGRVFARIGKFQQAIDTWEEKIPLAKTALEKTWLLHEIGRCYLELDQALQAQYYGERSLQYAEEEGDVEWQLNASVLVAQAQGRKPPGTMQETGRALDDANKGVIEELKKTSFRETLKDTAWAEPISREDVTRGAKGGKAGRGPNRAPARPLSPLRDKRVFSAVALPLLGEGRSLGRRLHPVAPAPQPGQSPSPERTSPESRGFSRKSHTFLPKVFLRKMSSAGARDKPELQFPFFQDEATVATLHECKTLFILRGLPGSGKSTLARAIVDKYRDGTKVVSADTYKITPGPRGPFSEEYKRLDEDLAAYCRRDVRVLVLDDTNHEPERLQQLFDLADQYQYQVLLVEPKTAWRLDCAQLKEKNQWQLSADDLKKLKPGLEKDFLPLYFGWFLTRKSSEALRKAGQAFLEELGSHKAFKKELRHFLSGDEPREKIDLLTYFGKRPPGVLHCTTKFCNHGKAPGADEYAQQDVVKKSYGKAFTLTISALFVTPKTVGARVELGEQELQLWPGDVDKLSVSDNLPRGSRAHITLGCATSVEPLQTGIDLLEIVRQEKGGSRGEEVGELPRGKLLSLGSGRWVLSLAKKVEARAIFTGYYGKGEAVPTHGSRKGGALQSCTLL</sequence>
<feature type="compositionally biased region" description="Low complexity" evidence="25">
    <location>
        <begin position="156"/>
        <end position="165"/>
    </location>
</feature>
<keyword evidence="15" id="KW-0694">RNA-binding</keyword>
<dbReference type="PROSITE" id="PS50005">
    <property type="entry name" value="TPR"/>
    <property type="match status" value="1"/>
</dbReference>
<evidence type="ECO:0000256" key="1">
    <source>
        <dbReference type="ARBA" id="ARBA00000610"/>
    </source>
</evidence>
<evidence type="ECO:0000313" key="27">
    <source>
        <dbReference type="EMBL" id="KFO28526.1"/>
    </source>
</evidence>
<keyword evidence="9" id="KW-0488">Methylation</keyword>
<organism evidence="27 28">
    <name type="scientific">Fukomys damarensis</name>
    <name type="common">Damaraland mole rat</name>
    <name type="synonym">Cryptomys damarensis</name>
    <dbReference type="NCBI Taxonomy" id="885580"/>
    <lineage>
        <taxon>Eukaryota</taxon>
        <taxon>Metazoa</taxon>
        <taxon>Chordata</taxon>
        <taxon>Craniata</taxon>
        <taxon>Vertebrata</taxon>
        <taxon>Euteleostomi</taxon>
        <taxon>Mammalia</taxon>
        <taxon>Eutheria</taxon>
        <taxon>Euarchontoglires</taxon>
        <taxon>Glires</taxon>
        <taxon>Rodentia</taxon>
        <taxon>Hystricomorpha</taxon>
        <taxon>Bathyergidae</taxon>
        <taxon>Fukomys</taxon>
    </lineage>
</organism>
<comment type="subcellular location">
    <subcellularLocation>
        <location evidence="3">Cytoplasm</location>
        <location evidence="3">Cytoskeleton</location>
        <location evidence="3">Cilium axoneme</location>
    </subcellularLocation>
    <subcellularLocation>
        <location evidence="2">Melanosome</location>
    </subcellularLocation>
    <subcellularLocation>
        <location evidence="4">Membrane</location>
        <topology evidence="4">Lipid-anchor</topology>
    </subcellularLocation>
</comment>
<evidence type="ECO:0000256" key="13">
    <source>
        <dbReference type="ARBA" id="ARBA00022801"/>
    </source>
</evidence>
<evidence type="ECO:0000256" key="22">
    <source>
        <dbReference type="ARBA" id="ARBA00034143"/>
    </source>
</evidence>
<keyword evidence="10" id="KW-0963">Cytoplasm</keyword>
<dbReference type="FunFam" id="3.40.50.300:FF:000795">
    <property type="entry name" value="Tetratricopeptide repeat protein 25"/>
    <property type="match status" value="1"/>
</dbReference>
<dbReference type="SUPFAM" id="SSF48452">
    <property type="entry name" value="TPR-like"/>
    <property type="match status" value="2"/>
</dbReference>
<evidence type="ECO:0000256" key="20">
    <source>
        <dbReference type="ARBA" id="ARBA00023289"/>
    </source>
</evidence>
<evidence type="ECO:0000256" key="19">
    <source>
        <dbReference type="ARBA" id="ARBA00023288"/>
    </source>
</evidence>
<evidence type="ECO:0000256" key="14">
    <source>
        <dbReference type="ARBA" id="ARBA00022803"/>
    </source>
</evidence>